<dbReference type="Gene3D" id="3.60.15.10">
    <property type="entry name" value="Ribonuclease Z/Hydroxyacylglutathione hydrolase-like"/>
    <property type="match status" value="1"/>
</dbReference>
<dbReference type="PANTHER" id="PTHR36142:SF2">
    <property type="entry name" value="METALLO-HYDROLASE_OXIDOREDUCTASE SUPERFAMILY PROTEIN"/>
    <property type="match status" value="1"/>
</dbReference>
<sequence length="404" mass="45254">MAFDEPSAQLHQELRSAVQRALSLRRPVLHHLNADSSWLLQIPRPETAIKRGARFYYNILLDPWLSGPQTDLANWFSQQVHATPSAVQSIAELEELVREVEILASGLRSSKSRISNADVEASISEEETLIDAVAISHEFSDHCHRDTLLQLHPDVSIFAIKEAAKSIKSWDHFRTVVVINNFGVDGDTDWRSTSLPPLPEWIGISRLLQTDGVLNFHSALLITFNNRHGNAMSKLKAMNRHTANAVRERHHSTIEANEDDETAEAVIYTPHGIFSGDLDLVPKAQPPISTLAFLHGLHNVRIGTARGRTALQTNLGAHNGLKAQRILNASYWIGTHDEVKKGVGIIARFLQRDEITLKDALEHERRSQQDGGTRKANGDWSAMLDSFEDTNWIDLRNGESRILM</sequence>
<organism evidence="1 2">
    <name type="scientific">Lecanosticta acicola</name>
    <dbReference type="NCBI Taxonomy" id="111012"/>
    <lineage>
        <taxon>Eukaryota</taxon>
        <taxon>Fungi</taxon>
        <taxon>Dikarya</taxon>
        <taxon>Ascomycota</taxon>
        <taxon>Pezizomycotina</taxon>
        <taxon>Dothideomycetes</taxon>
        <taxon>Dothideomycetidae</taxon>
        <taxon>Mycosphaerellales</taxon>
        <taxon>Mycosphaerellaceae</taxon>
        <taxon>Lecanosticta</taxon>
    </lineage>
</organism>
<dbReference type="PANTHER" id="PTHR36142">
    <property type="entry name" value="METALLO-HYDROLASE/OXIDOREDUCTASE SUPERFAMILY PROTEIN"/>
    <property type="match status" value="1"/>
</dbReference>
<evidence type="ECO:0000313" key="2">
    <source>
        <dbReference type="Proteomes" id="UP001296104"/>
    </source>
</evidence>
<accession>A0AAI8W204</accession>
<keyword evidence="2" id="KW-1185">Reference proteome</keyword>
<dbReference type="InterPro" id="IPR036866">
    <property type="entry name" value="RibonucZ/Hydroxyglut_hydro"/>
</dbReference>
<dbReference type="AlphaFoldDB" id="A0AAI8W204"/>
<dbReference type="Proteomes" id="UP001296104">
    <property type="component" value="Unassembled WGS sequence"/>
</dbReference>
<comment type="caution">
    <text evidence="1">The sequence shown here is derived from an EMBL/GenBank/DDBJ whole genome shotgun (WGS) entry which is preliminary data.</text>
</comment>
<name>A0AAI8W204_9PEZI</name>
<dbReference type="EMBL" id="CAVMBE010000001">
    <property type="protein sequence ID" value="CAK3760171.1"/>
    <property type="molecule type" value="Genomic_DNA"/>
</dbReference>
<protein>
    <submittedName>
        <fullName evidence="1">Uncharacterized protein</fullName>
    </submittedName>
</protein>
<proteinExistence type="predicted"/>
<evidence type="ECO:0000313" key="1">
    <source>
        <dbReference type="EMBL" id="CAK3760171.1"/>
    </source>
</evidence>
<reference evidence="1" key="1">
    <citation type="submission" date="2023-11" db="EMBL/GenBank/DDBJ databases">
        <authorList>
            <person name="Alioto T."/>
            <person name="Alioto T."/>
            <person name="Gomez Garrido J."/>
        </authorList>
    </citation>
    <scope>NUCLEOTIDE SEQUENCE</scope>
</reference>
<gene>
    <name evidence="1" type="ORF">LECACI_7A000290</name>
</gene>